<organism evidence="2 3">
    <name type="scientific">Candidatus Dojkabacteria bacterium</name>
    <dbReference type="NCBI Taxonomy" id="2099670"/>
    <lineage>
        <taxon>Bacteria</taxon>
        <taxon>Candidatus Dojkabacteria</taxon>
    </lineage>
</organism>
<keyword evidence="1" id="KW-0812">Transmembrane</keyword>
<keyword evidence="1" id="KW-0472">Membrane</keyword>
<accession>A0A3M0YZ30</accession>
<gene>
    <name evidence="2" type="ORF">D6810_03255</name>
</gene>
<dbReference type="InterPro" id="IPR043723">
    <property type="entry name" value="DUF5665"/>
</dbReference>
<feature type="transmembrane region" description="Helical" evidence="1">
    <location>
        <begin position="33"/>
        <end position="58"/>
    </location>
</feature>
<keyword evidence="1" id="KW-1133">Transmembrane helix</keyword>
<comment type="caution">
    <text evidence="2">The sequence shown here is derived from an EMBL/GenBank/DDBJ whole genome shotgun (WGS) entry which is preliminary data.</text>
</comment>
<dbReference type="AlphaFoldDB" id="A0A3M0YZ30"/>
<evidence type="ECO:0000313" key="2">
    <source>
        <dbReference type="EMBL" id="RMD76684.1"/>
    </source>
</evidence>
<name>A0A3M0YZ30_9BACT</name>
<dbReference type="Proteomes" id="UP000269410">
    <property type="component" value="Unassembled WGS sequence"/>
</dbReference>
<protein>
    <submittedName>
        <fullName evidence="2">Uncharacterized protein</fullName>
    </submittedName>
</protein>
<proteinExistence type="predicted"/>
<dbReference type="Pfam" id="PF18910">
    <property type="entry name" value="DUF5665"/>
    <property type="match status" value="1"/>
</dbReference>
<evidence type="ECO:0000256" key="1">
    <source>
        <dbReference type="SAM" id="Phobius"/>
    </source>
</evidence>
<sequence>MNDLKRKAEEIEILEKIYKELQRQNKSNLILSFLRGLATGLGITIGTSILITILILVLRQFVSVPVIGEYIKDIVEFVESTSK</sequence>
<evidence type="ECO:0000313" key="3">
    <source>
        <dbReference type="Proteomes" id="UP000269410"/>
    </source>
</evidence>
<dbReference type="EMBL" id="RFKV01000110">
    <property type="protein sequence ID" value="RMD76684.1"/>
    <property type="molecule type" value="Genomic_DNA"/>
</dbReference>
<reference evidence="2 3" key="1">
    <citation type="submission" date="2018-10" db="EMBL/GenBank/DDBJ databases">
        <title>Thermophilic Lithotrophy and Phototrophy in an Intertidal, Iron-rich, Geothermal Spring.</title>
        <authorList>
            <person name="Ward L.M."/>
            <person name="Idei A."/>
            <person name="Nakagawa M."/>
            <person name="Ueno Y."/>
            <person name="Fischer W."/>
            <person name="Mcglynn S.E."/>
        </authorList>
    </citation>
    <scope>NUCLEOTIDE SEQUENCE [LARGE SCALE GENOMIC DNA]</scope>
    <source>
        <strain evidence="2">J137</strain>
    </source>
</reference>